<evidence type="ECO:0000313" key="6">
    <source>
        <dbReference type="Proteomes" id="UP000887566"/>
    </source>
</evidence>
<name>A0A914VIH8_9BILA</name>
<dbReference type="InterPro" id="IPR009003">
    <property type="entry name" value="Peptidase_S1_PA"/>
</dbReference>
<proteinExistence type="predicted"/>
<dbReference type="PROSITE" id="PS00135">
    <property type="entry name" value="TRYPSIN_SER"/>
    <property type="match status" value="1"/>
</dbReference>
<dbReference type="GO" id="GO:0006508">
    <property type="term" value="P:proteolysis"/>
    <property type="evidence" value="ECO:0007669"/>
    <property type="project" value="UniProtKB-KW"/>
</dbReference>
<keyword evidence="2" id="KW-0378">Hydrolase</keyword>
<dbReference type="WBParaSite" id="PSAMB.scaffold2042size25843.g16071.t1">
    <property type="protein sequence ID" value="PSAMB.scaffold2042size25843.g16071.t1"/>
    <property type="gene ID" value="PSAMB.scaffold2042size25843.g16071"/>
</dbReference>
<evidence type="ECO:0000256" key="4">
    <source>
        <dbReference type="SAM" id="MobiDB-lite"/>
    </source>
</evidence>
<evidence type="ECO:0000313" key="7">
    <source>
        <dbReference type="WBParaSite" id="PSAMB.scaffold2042size25843.g16071.t1"/>
    </source>
</evidence>
<feature type="region of interest" description="Disordered" evidence="4">
    <location>
        <begin position="235"/>
        <end position="260"/>
    </location>
</feature>
<sequence>MGKFHRGSVQIGSKDLKDWYLNKYYGIQKVIHHPEYDESDLSHDIALIKLNERLGYSERIQPICLSSDDSFFSQTKHKGYVTGWGYHSSPQRSFEFPEDDNGFLKLDEPLPHYVRSSLSNQLLQAEISFIDEDTCRLTWADAIGENQLCAGAFQKGTSMGDSGGPLQVRGSDGLWYLVGITSFGDESSKAAVLNQHKHPGVYTRVSRYCAFIAKSTKGEVACDDSGTDKQDVEFEYSHEVEYPPDKRHSHGKSHNREEDPIPNDSSVYVFVRSSSSALSNVFNMMAMVLISVYGHLLLRN</sequence>
<keyword evidence="1" id="KW-0645">Protease</keyword>
<dbReference type="PANTHER" id="PTHR24252">
    <property type="entry name" value="ACROSIN-RELATED"/>
    <property type="match status" value="1"/>
</dbReference>
<dbReference type="GO" id="GO:0004252">
    <property type="term" value="F:serine-type endopeptidase activity"/>
    <property type="evidence" value="ECO:0007669"/>
    <property type="project" value="InterPro"/>
</dbReference>
<evidence type="ECO:0000256" key="2">
    <source>
        <dbReference type="ARBA" id="ARBA00022801"/>
    </source>
</evidence>
<dbReference type="Pfam" id="PF00089">
    <property type="entry name" value="Trypsin"/>
    <property type="match status" value="2"/>
</dbReference>
<evidence type="ECO:0000256" key="1">
    <source>
        <dbReference type="ARBA" id="ARBA00022670"/>
    </source>
</evidence>
<dbReference type="InterPro" id="IPR033116">
    <property type="entry name" value="TRYPSIN_SER"/>
</dbReference>
<keyword evidence="6" id="KW-1185">Reference proteome</keyword>
<organism evidence="6 7">
    <name type="scientific">Plectus sambesii</name>
    <dbReference type="NCBI Taxonomy" id="2011161"/>
    <lineage>
        <taxon>Eukaryota</taxon>
        <taxon>Metazoa</taxon>
        <taxon>Ecdysozoa</taxon>
        <taxon>Nematoda</taxon>
        <taxon>Chromadorea</taxon>
        <taxon>Plectida</taxon>
        <taxon>Plectina</taxon>
        <taxon>Plectoidea</taxon>
        <taxon>Plectidae</taxon>
        <taxon>Plectus</taxon>
    </lineage>
</organism>
<dbReference type="Gene3D" id="2.40.10.10">
    <property type="entry name" value="Trypsin-like serine proteases"/>
    <property type="match status" value="2"/>
</dbReference>
<dbReference type="CDD" id="cd00190">
    <property type="entry name" value="Tryp_SPc"/>
    <property type="match status" value="1"/>
</dbReference>
<dbReference type="SMART" id="SM00020">
    <property type="entry name" value="Tryp_SPc"/>
    <property type="match status" value="1"/>
</dbReference>
<dbReference type="Proteomes" id="UP000887566">
    <property type="component" value="Unplaced"/>
</dbReference>
<feature type="domain" description="Peptidase S1" evidence="5">
    <location>
        <begin position="1"/>
        <end position="217"/>
    </location>
</feature>
<dbReference type="AlphaFoldDB" id="A0A914VIH8"/>
<accession>A0A914VIH8</accession>
<dbReference type="PANTHER" id="PTHR24252:SF17">
    <property type="entry name" value="SUPPRESSOR OF TUMORIGENICITY 14 PROTEIN HOMOLOG-RELATED"/>
    <property type="match status" value="1"/>
</dbReference>
<dbReference type="InterPro" id="IPR001254">
    <property type="entry name" value="Trypsin_dom"/>
</dbReference>
<reference evidence="7" key="1">
    <citation type="submission" date="2022-11" db="UniProtKB">
        <authorList>
            <consortium name="WormBaseParasite"/>
        </authorList>
    </citation>
    <scope>IDENTIFICATION</scope>
</reference>
<dbReference type="SUPFAM" id="SSF50494">
    <property type="entry name" value="Trypsin-like serine proteases"/>
    <property type="match status" value="1"/>
</dbReference>
<evidence type="ECO:0000256" key="3">
    <source>
        <dbReference type="ARBA" id="ARBA00023157"/>
    </source>
</evidence>
<dbReference type="InterPro" id="IPR043504">
    <property type="entry name" value="Peptidase_S1_PA_chymotrypsin"/>
</dbReference>
<evidence type="ECO:0000259" key="5">
    <source>
        <dbReference type="PROSITE" id="PS50240"/>
    </source>
</evidence>
<feature type="compositionally biased region" description="Basic and acidic residues" evidence="4">
    <location>
        <begin position="235"/>
        <end position="246"/>
    </location>
</feature>
<dbReference type="PROSITE" id="PS50240">
    <property type="entry name" value="TRYPSIN_DOM"/>
    <property type="match status" value="1"/>
</dbReference>
<keyword evidence="3" id="KW-1015">Disulfide bond</keyword>
<protein>
    <submittedName>
        <fullName evidence="7">Peptidase S1 domain-containing protein</fullName>
    </submittedName>
</protein>